<dbReference type="InterPro" id="IPR012444">
    <property type="entry name" value="DUF1647"/>
</dbReference>
<dbReference type="PANTHER" id="PTHR31389:SF4">
    <property type="entry name" value="LD39211P"/>
    <property type="match status" value="1"/>
</dbReference>
<dbReference type="STRING" id="225164.V4AVE1"/>
<keyword evidence="1" id="KW-0812">Transmembrane</keyword>
<evidence type="ECO:0000256" key="1">
    <source>
        <dbReference type="SAM" id="Phobius"/>
    </source>
</evidence>
<evidence type="ECO:0000313" key="2">
    <source>
        <dbReference type="EMBL" id="ESP01308.1"/>
    </source>
</evidence>
<proteinExistence type="predicted"/>
<sequence length="399" mass="46814">MPSKFSYVLFWLALSFVTFNCIRLLYQNAYKVPVRLSKFNASQNTTKEVIRFKDMELKQSLEFKVHGLSRTCKTYFSSSLKENLNLLLRMKTDKITENYLYDLGFPHRTKKVEDLEIPGYVRRTIKSNIPTIVCAASSNHFAELQALFLHIDTKIRRYFPNIQVVFYDIGLNEQERNLILNYGKVKMRRFDFNRFPPHFRILHLCSWKPVIIQELLREVGFVMYMDTSLRPNPSQLKEYFTLSESTGHLFRAHPATPKYPFTIPTNTFFGTFEYFMVPPCLFHDIPEIESGYMILRSNNIISLLIMRSWLTCALQERCIMPLGAENRTACSQSNMDYHNCHREDQSALGIPVLLIYHQTNNIPLLPWSSFVTKRGESSKYLLNNVSRSKMKLIKTNKRT</sequence>
<dbReference type="PANTHER" id="PTHR31389">
    <property type="entry name" value="LD39211P"/>
    <property type="match status" value="1"/>
</dbReference>
<name>V4AVE1_LOTGI</name>
<keyword evidence="3" id="KW-1185">Reference proteome</keyword>
<dbReference type="RefSeq" id="XP_009047942.1">
    <property type="nucleotide sequence ID" value="XM_009049694.1"/>
</dbReference>
<dbReference type="Pfam" id="PF07801">
    <property type="entry name" value="DUF1647"/>
    <property type="match status" value="1"/>
</dbReference>
<gene>
    <name evidence="2" type="ORF">LOTGIDRAFT_157486</name>
</gene>
<feature type="transmembrane region" description="Helical" evidence="1">
    <location>
        <begin position="6"/>
        <end position="26"/>
    </location>
</feature>
<dbReference type="OrthoDB" id="5954868at2759"/>
<protein>
    <submittedName>
        <fullName evidence="2">Uncharacterized protein</fullName>
    </submittedName>
</protein>
<organism evidence="2 3">
    <name type="scientific">Lottia gigantea</name>
    <name type="common">Giant owl limpet</name>
    <dbReference type="NCBI Taxonomy" id="225164"/>
    <lineage>
        <taxon>Eukaryota</taxon>
        <taxon>Metazoa</taxon>
        <taxon>Spiralia</taxon>
        <taxon>Lophotrochozoa</taxon>
        <taxon>Mollusca</taxon>
        <taxon>Gastropoda</taxon>
        <taxon>Patellogastropoda</taxon>
        <taxon>Lottioidea</taxon>
        <taxon>Lottiidae</taxon>
        <taxon>Lottia</taxon>
    </lineage>
</organism>
<dbReference type="GeneID" id="20237379"/>
<keyword evidence="1" id="KW-1133">Transmembrane helix</keyword>
<evidence type="ECO:0000313" key="3">
    <source>
        <dbReference type="Proteomes" id="UP000030746"/>
    </source>
</evidence>
<reference evidence="2 3" key="1">
    <citation type="journal article" date="2013" name="Nature">
        <title>Insights into bilaterian evolution from three spiralian genomes.</title>
        <authorList>
            <person name="Simakov O."/>
            <person name="Marletaz F."/>
            <person name="Cho S.J."/>
            <person name="Edsinger-Gonzales E."/>
            <person name="Havlak P."/>
            <person name="Hellsten U."/>
            <person name="Kuo D.H."/>
            <person name="Larsson T."/>
            <person name="Lv J."/>
            <person name="Arendt D."/>
            <person name="Savage R."/>
            <person name="Osoegawa K."/>
            <person name="de Jong P."/>
            <person name="Grimwood J."/>
            <person name="Chapman J.A."/>
            <person name="Shapiro H."/>
            <person name="Aerts A."/>
            <person name="Otillar R.P."/>
            <person name="Terry A.Y."/>
            <person name="Boore J.L."/>
            <person name="Grigoriev I.V."/>
            <person name="Lindberg D.R."/>
            <person name="Seaver E.C."/>
            <person name="Weisblat D.A."/>
            <person name="Putnam N.H."/>
            <person name="Rokhsar D.S."/>
        </authorList>
    </citation>
    <scope>NUCLEOTIDE SEQUENCE [LARGE SCALE GENOMIC DNA]</scope>
</reference>
<dbReference type="HOGENOM" id="CLU_691313_0_0_1"/>
<accession>V4AVE1</accession>
<dbReference type="EMBL" id="KB200521">
    <property type="protein sequence ID" value="ESP01308.1"/>
    <property type="molecule type" value="Genomic_DNA"/>
</dbReference>
<keyword evidence="1" id="KW-0472">Membrane</keyword>
<dbReference type="OMA" id="VERYICD"/>
<dbReference type="CTD" id="20237379"/>
<dbReference type="KEGG" id="lgi:LOTGIDRAFT_157486"/>
<dbReference type="Proteomes" id="UP000030746">
    <property type="component" value="Unassembled WGS sequence"/>
</dbReference>
<dbReference type="AlphaFoldDB" id="V4AVE1"/>